<comment type="caution">
    <text evidence="2">The sequence shown here is derived from an EMBL/GenBank/DDBJ whole genome shotgun (WGS) entry which is preliminary data.</text>
</comment>
<name>A0A7I8W905_9ANNE</name>
<evidence type="ECO:0000313" key="2">
    <source>
        <dbReference type="EMBL" id="CAD5124599.1"/>
    </source>
</evidence>
<dbReference type="Gene3D" id="3.30.160.60">
    <property type="entry name" value="Classic Zinc Finger"/>
    <property type="match status" value="1"/>
</dbReference>
<organism evidence="2 3">
    <name type="scientific">Dimorphilus gyrociliatus</name>
    <dbReference type="NCBI Taxonomy" id="2664684"/>
    <lineage>
        <taxon>Eukaryota</taxon>
        <taxon>Metazoa</taxon>
        <taxon>Spiralia</taxon>
        <taxon>Lophotrochozoa</taxon>
        <taxon>Annelida</taxon>
        <taxon>Polychaeta</taxon>
        <taxon>Polychaeta incertae sedis</taxon>
        <taxon>Dinophilidae</taxon>
        <taxon>Dimorphilus</taxon>
    </lineage>
</organism>
<accession>A0A7I8W905</accession>
<feature type="domain" description="C2H2-type" evidence="1">
    <location>
        <begin position="209"/>
        <end position="229"/>
    </location>
</feature>
<dbReference type="SMART" id="SM00355">
    <property type="entry name" value="ZnF_C2H2"/>
    <property type="match status" value="3"/>
</dbReference>
<keyword evidence="3" id="KW-1185">Reference proteome</keyword>
<reference evidence="2 3" key="1">
    <citation type="submission" date="2020-08" db="EMBL/GenBank/DDBJ databases">
        <authorList>
            <person name="Hejnol A."/>
        </authorList>
    </citation>
    <scope>NUCLEOTIDE SEQUENCE [LARGE SCALE GENOMIC DNA]</scope>
</reference>
<sequence>MDDYFTEKLNEFVINQLKSFGAPFERIEGSLCIRFDMENEKCFELNADYARTSEIPPRTSGCLKSNVGDFIRKHYVGDRRGKLCGLVKIYNGEQYVSVDLNAEYDGVERDVAKKKKRRNMTSSVDVQKFGPNEQVDCKICNLSLNAQAMQHHLYDRHFDNIGSNCKAYIRHYETGKKYRCTVCDFSSDRNKSVHVHVRRLHMLNKRYECPLCRTSMPNVHKMHEHIRQHFAVLTKYLGFDVLRGAKNVVDL</sequence>
<proteinExistence type="predicted"/>
<dbReference type="PROSITE" id="PS00028">
    <property type="entry name" value="ZINC_FINGER_C2H2_1"/>
    <property type="match status" value="1"/>
</dbReference>
<dbReference type="OrthoDB" id="6077919at2759"/>
<dbReference type="InterPro" id="IPR013087">
    <property type="entry name" value="Znf_C2H2_type"/>
</dbReference>
<protein>
    <recommendedName>
        <fullName evidence="1">C2H2-type domain-containing protein</fullName>
    </recommendedName>
</protein>
<evidence type="ECO:0000259" key="1">
    <source>
        <dbReference type="PROSITE" id="PS00028"/>
    </source>
</evidence>
<evidence type="ECO:0000313" key="3">
    <source>
        <dbReference type="Proteomes" id="UP000549394"/>
    </source>
</evidence>
<dbReference type="EMBL" id="CAJFCJ010000022">
    <property type="protein sequence ID" value="CAD5124599.1"/>
    <property type="molecule type" value="Genomic_DNA"/>
</dbReference>
<dbReference type="AlphaFoldDB" id="A0A7I8W905"/>
<gene>
    <name evidence="2" type="ORF">DGYR_LOCUS12117</name>
</gene>
<dbReference type="Proteomes" id="UP000549394">
    <property type="component" value="Unassembled WGS sequence"/>
</dbReference>